<keyword evidence="1" id="KW-0732">Signal</keyword>
<dbReference type="RefSeq" id="WP_256132027.1">
    <property type="nucleotide sequence ID" value="NZ_JANFXK010000008.1"/>
</dbReference>
<dbReference type="Proteomes" id="UP001524502">
    <property type="component" value="Unassembled WGS sequence"/>
</dbReference>
<reference evidence="3 4" key="1">
    <citation type="submission" date="2022-06" db="EMBL/GenBank/DDBJ databases">
        <title>Isolation of gut microbiota from human fecal samples.</title>
        <authorList>
            <person name="Pamer E.G."/>
            <person name="Barat B."/>
            <person name="Waligurski E."/>
            <person name="Medina S."/>
            <person name="Paddock L."/>
            <person name="Mostad J."/>
        </authorList>
    </citation>
    <scope>NUCLEOTIDE SEQUENCE [LARGE SCALE GENOMIC DNA]</scope>
    <source>
        <strain evidence="3 4">SL.3.17</strain>
    </source>
</reference>
<sequence>MKRIAKITALCLVLFVGCAFTIPAMAGTLESHAASKIKLSKTKATVTKGKTLQLKVKGTKKKVKWTSSKKSVATVSKKGKVIAKKTGKTIITAKVGKKKLKCKITVYPNYKKQLVGGIWQGPWGSNSYVQFEFTKSGHFYFSLYDDYDGNYTEGRYWVKGNKLKLDTDETYTIKSIKNNILTLKTYWGTFKLERGSV</sequence>
<evidence type="ECO:0000313" key="3">
    <source>
        <dbReference type="EMBL" id="MCQ4636834.1"/>
    </source>
</evidence>
<evidence type="ECO:0000259" key="2">
    <source>
        <dbReference type="SMART" id="SM00635"/>
    </source>
</evidence>
<feature type="signal peptide" evidence="1">
    <location>
        <begin position="1"/>
        <end position="26"/>
    </location>
</feature>
<evidence type="ECO:0000313" key="4">
    <source>
        <dbReference type="Proteomes" id="UP001524502"/>
    </source>
</evidence>
<dbReference type="InterPro" id="IPR003343">
    <property type="entry name" value="Big_2"/>
</dbReference>
<dbReference type="Gene3D" id="2.60.40.1080">
    <property type="match status" value="1"/>
</dbReference>
<keyword evidence="4" id="KW-1185">Reference proteome</keyword>
<dbReference type="PROSITE" id="PS51257">
    <property type="entry name" value="PROKAR_LIPOPROTEIN"/>
    <property type="match status" value="1"/>
</dbReference>
<proteinExistence type="predicted"/>
<name>A0ABT1RNU7_9FIRM</name>
<evidence type="ECO:0000256" key="1">
    <source>
        <dbReference type="SAM" id="SignalP"/>
    </source>
</evidence>
<dbReference type="SMART" id="SM00635">
    <property type="entry name" value="BID_2"/>
    <property type="match status" value="1"/>
</dbReference>
<feature type="domain" description="BIG2" evidence="2">
    <location>
        <begin position="33"/>
        <end position="105"/>
    </location>
</feature>
<organism evidence="3 4">
    <name type="scientific">Anaerovorax odorimutans</name>
    <dbReference type="NCBI Taxonomy" id="109327"/>
    <lineage>
        <taxon>Bacteria</taxon>
        <taxon>Bacillati</taxon>
        <taxon>Bacillota</taxon>
        <taxon>Clostridia</taxon>
        <taxon>Peptostreptococcales</taxon>
        <taxon>Anaerovoracaceae</taxon>
        <taxon>Anaerovorax</taxon>
    </lineage>
</organism>
<dbReference type="Pfam" id="PF02368">
    <property type="entry name" value="Big_2"/>
    <property type="match status" value="1"/>
</dbReference>
<gene>
    <name evidence="3" type="ORF">NE619_08830</name>
</gene>
<feature type="chain" id="PRO_5046231603" evidence="1">
    <location>
        <begin position="27"/>
        <end position="197"/>
    </location>
</feature>
<dbReference type="InterPro" id="IPR008964">
    <property type="entry name" value="Invasin/intimin_cell_adhesion"/>
</dbReference>
<comment type="caution">
    <text evidence="3">The sequence shown here is derived from an EMBL/GenBank/DDBJ whole genome shotgun (WGS) entry which is preliminary data.</text>
</comment>
<accession>A0ABT1RNU7</accession>
<dbReference type="EMBL" id="JANFXK010000008">
    <property type="protein sequence ID" value="MCQ4636834.1"/>
    <property type="molecule type" value="Genomic_DNA"/>
</dbReference>
<protein>
    <submittedName>
        <fullName evidence="3">Ig-like domain-containing protein</fullName>
    </submittedName>
</protein>
<dbReference type="SUPFAM" id="SSF49373">
    <property type="entry name" value="Invasin/intimin cell-adhesion fragments"/>
    <property type="match status" value="1"/>
</dbReference>